<organism evidence="2 3">
    <name type="scientific">Candidatus Magasanikbacteria bacterium CG11_big_fil_rev_8_21_14_0_20_43_7</name>
    <dbReference type="NCBI Taxonomy" id="1974654"/>
    <lineage>
        <taxon>Bacteria</taxon>
        <taxon>Candidatus Magasanikiibacteriota</taxon>
    </lineage>
</organism>
<accession>A0A2H0N4Z9</accession>
<evidence type="ECO:0000313" key="2">
    <source>
        <dbReference type="EMBL" id="PIR03185.1"/>
    </source>
</evidence>
<proteinExistence type="predicted"/>
<evidence type="ECO:0000256" key="1">
    <source>
        <dbReference type="SAM" id="Phobius"/>
    </source>
</evidence>
<dbReference type="Proteomes" id="UP000229782">
    <property type="component" value="Unassembled WGS sequence"/>
</dbReference>
<dbReference type="AlphaFoldDB" id="A0A2H0N4Z9"/>
<reference evidence="2 3" key="1">
    <citation type="submission" date="2017-09" db="EMBL/GenBank/DDBJ databases">
        <title>Depth-based differentiation of microbial function through sediment-hosted aquifers and enrichment of novel symbionts in the deep terrestrial subsurface.</title>
        <authorList>
            <person name="Probst A.J."/>
            <person name="Ladd B."/>
            <person name="Jarett J.K."/>
            <person name="Geller-Mcgrath D.E."/>
            <person name="Sieber C.M."/>
            <person name="Emerson J.B."/>
            <person name="Anantharaman K."/>
            <person name="Thomas B.C."/>
            <person name="Malmstrom R."/>
            <person name="Stieglmeier M."/>
            <person name="Klingl A."/>
            <person name="Woyke T."/>
            <person name="Ryan C.M."/>
            <person name="Banfield J.F."/>
        </authorList>
    </citation>
    <scope>NUCLEOTIDE SEQUENCE [LARGE SCALE GENOMIC DNA]</scope>
    <source>
        <strain evidence="2">CG11_big_fil_rev_8_21_14_0_20_43_7</strain>
    </source>
</reference>
<protein>
    <submittedName>
        <fullName evidence="2">Uncharacterized protein</fullName>
    </submittedName>
</protein>
<comment type="caution">
    <text evidence="2">The sequence shown here is derived from an EMBL/GenBank/DDBJ whole genome shotgun (WGS) entry which is preliminary data.</text>
</comment>
<dbReference type="EMBL" id="PCWM01000035">
    <property type="protein sequence ID" value="PIR03185.1"/>
    <property type="molecule type" value="Genomic_DNA"/>
</dbReference>
<keyword evidence="1" id="KW-0812">Transmembrane</keyword>
<keyword evidence="1" id="KW-0472">Membrane</keyword>
<feature type="transmembrane region" description="Helical" evidence="1">
    <location>
        <begin position="12"/>
        <end position="31"/>
    </location>
</feature>
<evidence type="ECO:0000313" key="3">
    <source>
        <dbReference type="Proteomes" id="UP000229782"/>
    </source>
</evidence>
<feature type="transmembrane region" description="Helical" evidence="1">
    <location>
        <begin position="83"/>
        <end position="104"/>
    </location>
</feature>
<sequence length="138" mass="15486">MTNQSSKLTPALIKLMFFVATISYLFVGYMIRPFSIGEFLPLLYSYRAIVFGLCMALAWPVIDRIVRAMLKENSRPSALITGTIYRHTILYFPIIGALVMFFLSGYTLQYLTYIAIGAVIMLAVPTRHAPTDIPPPSV</sequence>
<keyword evidence="1" id="KW-1133">Transmembrane helix</keyword>
<feature type="transmembrane region" description="Helical" evidence="1">
    <location>
        <begin position="43"/>
        <end position="62"/>
    </location>
</feature>
<name>A0A2H0N4Z9_9BACT</name>
<gene>
    <name evidence="2" type="ORF">COV60_01675</name>
</gene>